<dbReference type="Pfam" id="PF00076">
    <property type="entry name" value="RRM_1"/>
    <property type="match status" value="3"/>
</dbReference>
<comment type="caution">
    <text evidence="4">The sequence shown here is derived from an EMBL/GenBank/DDBJ whole genome shotgun (WGS) entry which is preliminary data.</text>
</comment>
<reference evidence="4 5" key="1">
    <citation type="submission" date="2024-03" db="EMBL/GenBank/DDBJ databases">
        <title>The Acrasis kona genome and developmental transcriptomes reveal deep origins of eukaryotic multicellular pathways.</title>
        <authorList>
            <person name="Sheikh S."/>
            <person name="Fu C.-J."/>
            <person name="Brown M.W."/>
            <person name="Baldauf S.L."/>
        </authorList>
    </citation>
    <scope>NUCLEOTIDE SEQUENCE [LARGE SCALE GENOMIC DNA]</scope>
    <source>
        <strain evidence="4 5">ATCC MYA-3509</strain>
    </source>
</reference>
<feature type="domain" description="RRM" evidence="3">
    <location>
        <begin position="31"/>
        <end position="103"/>
    </location>
</feature>
<dbReference type="PROSITE" id="PS50102">
    <property type="entry name" value="RRM"/>
    <property type="match status" value="3"/>
</dbReference>
<dbReference type="PANTHER" id="PTHR32343">
    <property type="entry name" value="SERINE/ARGININE-RICH SPLICING FACTOR"/>
    <property type="match status" value="1"/>
</dbReference>
<feature type="domain" description="RRM" evidence="3">
    <location>
        <begin position="114"/>
        <end position="189"/>
    </location>
</feature>
<dbReference type="InterPro" id="IPR012677">
    <property type="entry name" value="Nucleotide-bd_a/b_plait_sf"/>
</dbReference>
<keyword evidence="5" id="KW-1185">Reference proteome</keyword>
<dbReference type="GO" id="GO:0003723">
    <property type="term" value="F:RNA binding"/>
    <property type="evidence" value="ECO:0007669"/>
    <property type="project" value="UniProtKB-UniRule"/>
</dbReference>
<dbReference type="EMBL" id="JAOPGA020001373">
    <property type="protein sequence ID" value="KAL0487809.1"/>
    <property type="molecule type" value="Genomic_DNA"/>
</dbReference>
<feature type="domain" description="RRM" evidence="3">
    <location>
        <begin position="193"/>
        <end position="270"/>
    </location>
</feature>
<proteinExistence type="predicted"/>
<dbReference type="CDD" id="cd00590">
    <property type="entry name" value="RRM_SF"/>
    <property type="match status" value="1"/>
</dbReference>
<dbReference type="InterPro" id="IPR000504">
    <property type="entry name" value="RRM_dom"/>
</dbReference>
<evidence type="ECO:0000259" key="3">
    <source>
        <dbReference type="PROSITE" id="PS50102"/>
    </source>
</evidence>
<evidence type="ECO:0000256" key="1">
    <source>
        <dbReference type="PROSITE-ProRule" id="PRU00176"/>
    </source>
</evidence>
<dbReference type="InterPro" id="IPR035979">
    <property type="entry name" value="RBD_domain_sf"/>
</dbReference>
<evidence type="ECO:0000313" key="5">
    <source>
        <dbReference type="Proteomes" id="UP001431209"/>
    </source>
</evidence>
<dbReference type="Proteomes" id="UP001431209">
    <property type="component" value="Unassembled WGS sequence"/>
</dbReference>
<organism evidence="4 5">
    <name type="scientific">Acrasis kona</name>
    <dbReference type="NCBI Taxonomy" id="1008807"/>
    <lineage>
        <taxon>Eukaryota</taxon>
        <taxon>Discoba</taxon>
        <taxon>Heterolobosea</taxon>
        <taxon>Tetramitia</taxon>
        <taxon>Eutetramitia</taxon>
        <taxon>Acrasidae</taxon>
        <taxon>Acrasis</taxon>
    </lineage>
</organism>
<dbReference type="SMART" id="SM00360">
    <property type="entry name" value="RRM"/>
    <property type="match status" value="3"/>
</dbReference>
<sequence length="318" mass="35718">MPPTNKSNKKDNGNTNSASIKKQKRASASKEVVLVKNLPQTITQKKIREVFAKCNPVGIQFARKSNETSAYVSFRFPSSLKRALKLDGTSIDDKEISVVKYKMRSVKDVVEEPNTILVANLDPSVTEDKLSAFFSTCGKITKVHQPNFGKSKTHTARITFQEESSLESALKLSGEQLSKNLIHVESIDKKMEYDVMISRIDYQVKQNQLSKLLTKCGEVSDLYMPTIKNTGLNLGTAYVKFVNQKDKSKSLELDGTKLNDKPIMVKLLKPKKETKEEEEDAGDEQAEDKFIDDEAQEESESEDSGYESDINEDVSEEE</sequence>
<dbReference type="SUPFAM" id="SSF54928">
    <property type="entry name" value="RNA-binding domain, RBD"/>
    <property type="match status" value="3"/>
</dbReference>
<accession>A0AAW2ZEN3</accession>
<dbReference type="Gene3D" id="3.30.70.330">
    <property type="match status" value="3"/>
</dbReference>
<dbReference type="PANTHER" id="PTHR32343:SF10">
    <property type="entry name" value="RNA-BINDING REGION RNP-1 DOMAIN-CONTAINING PROTEIN"/>
    <property type="match status" value="1"/>
</dbReference>
<feature type="compositionally biased region" description="Acidic residues" evidence="2">
    <location>
        <begin position="276"/>
        <end position="318"/>
    </location>
</feature>
<name>A0AAW2ZEN3_9EUKA</name>
<gene>
    <name evidence="4" type="ORF">AKO1_008714</name>
</gene>
<dbReference type="AlphaFoldDB" id="A0AAW2ZEN3"/>
<protein>
    <recommendedName>
        <fullName evidence="3">RRM domain-containing protein</fullName>
    </recommendedName>
</protein>
<feature type="region of interest" description="Disordered" evidence="2">
    <location>
        <begin position="1"/>
        <end position="28"/>
    </location>
</feature>
<keyword evidence="1" id="KW-0694">RNA-binding</keyword>
<evidence type="ECO:0000313" key="4">
    <source>
        <dbReference type="EMBL" id="KAL0487809.1"/>
    </source>
</evidence>
<evidence type="ECO:0000256" key="2">
    <source>
        <dbReference type="SAM" id="MobiDB-lite"/>
    </source>
</evidence>
<feature type="region of interest" description="Disordered" evidence="2">
    <location>
        <begin position="264"/>
        <end position="318"/>
    </location>
</feature>